<feature type="domain" description="N-acetyltransferase" evidence="1">
    <location>
        <begin position="30"/>
        <end position="177"/>
    </location>
</feature>
<dbReference type="SUPFAM" id="SSF55729">
    <property type="entry name" value="Acyl-CoA N-acyltransferases (Nat)"/>
    <property type="match status" value="1"/>
</dbReference>
<dbReference type="Gene3D" id="3.40.630.30">
    <property type="match status" value="1"/>
</dbReference>
<dbReference type="RefSeq" id="WP_103100314.1">
    <property type="nucleotide sequence ID" value="NZ_BDEB01000158.1"/>
</dbReference>
<dbReference type="AlphaFoldDB" id="A0A2H6CPF5"/>
<dbReference type="Proteomes" id="UP000236214">
    <property type="component" value="Unassembled WGS sequence"/>
</dbReference>
<comment type="caution">
    <text evidence="2">The sequence shown here is derived from an EMBL/GenBank/DDBJ whole genome shotgun (WGS) entry which is preliminary data.</text>
</comment>
<evidence type="ECO:0000259" key="1">
    <source>
        <dbReference type="PROSITE" id="PS51186"/>
    </source>
</evidence>
<dbReference type="InterPro" id="IPR016181">
    <property type="entry name" value="Acyl_CoA_acyltransferase"/>
</dbReference>
<dbReference type="CDD" id="cd04301">
    <property type="entry name" value="NAT_SF"/>
    <property type="match status" value="1"/>
</dbReference>
<evidence type="ECO:0000313" key="3">
    <source>
        <dbReference type="Proteomes" id="UP000236214"/>
    </source>
</evidence>
<keyword evidence="3" id="KW-1185">Reference proteome</keyword>
<proteinExistence type="predicted"/>
<protein>
    <submittedName>
        <fullName evidence="2">Putative acetyltransferase</fullName>
    </submittedName>
</protein>
<dbReference type="EMBL" id="BDEC01000222">
    <property type="protein sequence ID" value="GBD69443.1"/>
    <property type="molecule type" value="Genomic_DNA"/>
</dbReference>
<evidence type="ECO:0000313" key="2">
    <source>
        <dbReference type="EMBL" id="GBD69443.1"/>
    </source>
</evidence>
<dbReference type="GO" id="GO:0016747">
    <property type="term" value="F:acyltransferase activity, transferring groups other than amino-acyl groups"/>
    <property type="evidence" value="ECO:0007669"/>
    <property type="project" value="InterPro"/>
</dbReference>
<reference evidence="2 3" key="1">
    <citation type="submission" date="2016-05" db="EMBL/GenBank/DDBJ databases">
        <title>Whole genome sequencing of Tetragenococcus halophilus subsp. halophilus NISL 7118.</title>
        <authorList>
            <person name="Shiwa Y."/>
            <person name="Nishimura I."/>
            <person name="Yoshikawa H."/>
            <person name="Koyama Y."/>
            <person name="Oguma T."/>
        </authorList>
    </citation>
    <scope>NUCLEOTIDE SEQUENCE [LARGE SCALE GENOMIC DNA]</scope>
    <source>
        <strain evidence="2 3">NISL 7118</strain>
    </source>
</reference>
<name>A0A2H6CPF5_TETHA</name>
<keyword evidence="2" id="KW-0808">Transferase</keyword>
<dbReference type="InterPro" id="IPR000182">
    <property type="entry name" value="GNAT_dom"/>
</dbReference>
<dbReference type="PROSITE" id="PS51186">
    <property type="entry name" value="GNAT"/>
    <property type="match status" value="1"/>
</dbReference>
<organism evidence="2 3">
    <name type="scientific">Tetragenococcus halophilus subsp. halophilus</name>
    <dbReference type="NCBI Taxonomy" id="1513897"/>
    <lineage>
        <taxon>Bacteria</taxon>
        <taxon>Bacillati</taxon>
        <taxon>Bacillota</taxon>
        <taxon>Bacilli</taxon>
        <taxon>Lactobacillales</taxon>
        <taxon>Enterococcaceae</taxon>
        <taxon>Tetragenococcus</taxon>
    </lineage>
</organism>
<gene>
    <name evidence="2" type="ORF">TEHN7118_2249</name>
</gene>
<sequence length="183" mass="21016">MIDKTIPYVKFQMERTLSQPLPDRQLPEGYQFSFYTPGDERDWQAIETSAGEFDHLSEAETYFQKNFSPYPDELTKRMTFVTDPSGKKVATCTAWWAKEGGPQFHWLAVMPEAQGQGIATFLAVKVTALLEELYPDQPAMLHTQTWNYPAITIYQKLGYTFVPGTKDFEKGMRILKDLAKRKG</sequence>
<accession>A0A2H6CPF5</accession>
<dbReference type="Pfam" id="PF00583">
    <property type="entry name" value="Acetyltransf_1"/>
    <property type="match status" value="1"/>
</dbReference>